<organism evidence="1 2">
    <name type="scientific">Jimgerdemannia flammicorona</name>
    <dbReference type="NCBI Taxonomy" id="994334"/>
    <lineage>
        <taxon>Eukaryota</taxon>
        <taxon>Fungi</taxon>
        <taxon>Fungi incertae sedis</taxon>
        <taxon>Mucoromycota</taxon>
        <taxon>Mucoromycotina</taxon>
        <taxon>Endogonomycetes</taxon>
        <taxon>Endogonales</taxon>
        <taxon>Endogonaceae</taxon>
        <taxon>Jimgerdemannia</taxon>
    </lineage>
</organism>
<feature type="non-terminal residue" evidence="1">
    <location>
        <position position="1"/>
    </location>
</feature>
<gene>
    <name evidence="1" type="ORF">BC938DRAFT_474957</name>
</gene>
<dbReference type="Proteomes" id="UP000274822">
    <property type="component" value="Unassembled WGS sequence"/>
</dbReference>
<comment type="caution">
    <text evidence="1">The sequence shown here is derived from an EMBL/GenBank/DDBJ whole genome shotgun (WGS) entry which is preliminary data.</text>
</comment>
<evidence type="ECO:0000313" key="1">
    <source>
        <dbReference type="EMBL" id="RUS23559.1"/>
    </source>
</evidence>
<dbReference type="EMBL" id="RBNJ01019376">
    <property type="protein sequence ID" value="RUS23559.1"/>
    <property type="molecule type" value="Genomic_DNA"/>
</dbReference>
<proteinExistence type="predicted"/>
<sequence>FVRNVRALCTVIRPFHSSRALNVLNVLNVHSSHVTSSYVYHENVNERENGASQFRSRIISQPPNPGDGVVCEHGLRSFTVPTFLRFRHCTIAGPHRLGV</sequence>
<protein>
    <submittedName>
        <fullName evidence="1">Uncharacterized protein</fullName>
    </submittedName>
</protein>
<keyword evidence="2" id="KW-1185">Reference proteome</keyword>
<evidence type="ECO:0000313" key="2">
    <source>
        <dbReference type="Proteomes" id="UP000274822"/>
    </source>
</evidence>
<dbReference type="AlphaFoldDB" id="A0A433Q172"/>
<name>A0A433Q172_9FUNG</name>
<accession>A0A433Q172</accession>
<reference evidence="1 2" key="1">
    <citation type="journal article" date="2018" name="New Phytol.">
        <title>Phylogenomics of Endogonaceae and evolution of mycorrhizas within Mucoromycota.</title>
        <authorList>
            <person name="Chang Y."/>
            <person name="Desiro A."/>
            <person name="Na H."/>
            <person name="Sandor L."/>
            <person name="Lipzen A."/>
            <person name="Clum A."/>
            <person name="Barry K."/>
            <person name="Grigoriev I.V."/>
            <person name="Martin F.M."/>
            <person name="Stajich J.E."/>
            <person name="Smith M.E."/>
            <person name="Bonito G."/>
            <person name="Spatafora J.W."/>
        </authorList>
    </citation>
    <scope>NUCLEOTIDE SEQUENCE [LARGE SCALE GENOMIC DNA]</scope>
    <source>
        <strain evidence="1 2">AD002</strain>
    </source>
</reference>